<protein>
    <submittedName>
        <fullName evidence="1">Uncharacterized protein</fullName>
    </submittedName>
</protein>
<accession>A0ACB6F4K3</accession>
<proteinExistence type="predicted"/>
<reference evidence="1 2" key="1">
    <citation type="journal article" date="2019" name="bioRxiv">
        <title>Genomics, evolutionary history and diagnostics of the Alternaria alternata species group including apple and Asian pear pathotypes.</title>
        <authorList>
            <person name="Armitage A.D."/>
            <person name="Cockerton H.M."/>
            <person name="Sreenivasaprasad S."/>
            <person name="Woodhall J.W."/>
            <person name="Lane C.R."/>
            <person name="Harrison R.J."/>
            <person name="Clarkson J.P."/>
        </authorList>
    </citation>
    <scope>NUCLEOTIDE SEQUENCE [LARGE SCALE GENOMIC DNA]</scope>
    <source>
        <strain evidence="1 2">FERA 650</strain>
    </source>
</reference>
<comment type="caution">
    <text evidence="1">The sequence shown here is derived from an EMBL/GenBank/DDBJ whole genome shotgun (WGS) entry which is preliminary data.</text>
</comment>
<keyword evidence="2" id="KW-1185">Reference proteome</keyword>
<dbReference type="EMBL" id="PDWZ02000017">
    <property type="protein sequence ID" value="KAB2099345.1"/>
    <property type="molecule type" value="Genomic_DNA"/>
</dbReference>
<name>A0ACB6F4K3_9PLEO</name>
<gene>
    <name evidence="1" type="ORF">AG0111_0g12236</name>
</gene>
<evidence type="ECO:0000313" key="1">
    <source>
        <dbReference type="EMBL" id="KAB2099345.1"/>
    </source>
</evidence>
<sequence>MPEDMLPKIWIEQTNRSWGVDAFIKLLQRERPDVCLAAKRFDEWLGPEGVAGSEIKGKKTLSIKPNAPSTTRRVEVIEDGDDHGDIQDDNDNDNNERVERIQSQARSNSAPAASLR</sequence>
<evidence type="ECO:0000313" key="2">
    <source>
        <dbReference type="Proteomes" id="UP000293547"/>
    </source>
</evidence>
<organism evidence="1 2">
    <name type="scientific">Alternaria gaisen</name>
    <dbReference type="NCBI Taxonomy" id="167740"/>
    <lineage>
        <taxon>Eukaryota</taxon>
        <taxon>Fungi</taxon>
        <taxon>Dikarya</taxon>
        <taxon>Ascomycota</taxon>
        <taxon>Pezizomycotina</taxon>
        <taxon>Dothideomycetes</taxon>
        <taxon>Pleosporomycetidae</taxon>
        <taxon>Pleosporales</taxon>
        <taxon>Pleosporineae</taxon>
        <taxon>Pleosporaceae</taxon>
        <taxon>Alternaria</taxon>
        <taxon>Alternaria sect. Alternaria</taxon>
    </lineage>
</organism>
<dbReference type="Proteomes" id="UP000293547">
    <property type="component" value="Unassembled WGS sequence"/>
</dbReference>